<accession>A0ABX7BFE9</accession>
<proteinExistence type="predicted"/>
<evidence type="ECO:0000256" key="1">
    <source>
        <dbReference type="SAM" id="MobiDB-lite"/>
    </source>
</evidence>
<dbReference type="EMBL" id="CP067420">
    <property type="protein sequence ID" value="QQP91801.1"/>
    <property type="molecule type" value="Genomic_DNA"/>
</dbReference>
<evidence type="ECO:0000313" key="3">
    <source>
        <dbReference type="Proteomes" id="UP000595197"/>
    </source>
</evidence>
<dbReference type="Proteomes" id="UP000595197">
    <property type="component" value="Chromosome"/>
</dbReference>
<reference evidence="2" key="1">
    <citation type="submission" date="2021-02" db="EMBL/GenBank/DDBJ databases">
        <title>Skermanella TT6 skin isolate.</title>
        <authorList>
            <person name="Lee K."/>
            <person name="Ganzorig M."/>
        </authorList>
    </citation>
    <scope>NUCLEOTIDE SEQUENCE</scope>
    <source>
        <strain evidence="2">TT6</strain>
    </source>
</reference>
<organism evidence="2 3">
    <name type="scientific">Skermanella cutis</name>
    <dbReference type="NCBI Taxonomy" id="2775420"/>
    <lineage>
        <taxon>Bacteria</taxon>
        <taxon>Pseudomonadati</taxon>
        <taxon>Pseudomonadota</taxon>
        <taxon>Alphaproteobacteria</taxon>
        <taxon>Rhodospirillales</taxon>
        <taxon>Azospirillaceae</taxon>
        <taxon>Skermanella</taxon>
    </lineage>
</organism>
<feature type="region of interest" description="Disordered" evidence="1">
    <location>
        <begin position="160"/>
        <end position="183"/>
    </location>
</feature>
<sequence length="183" mass="19933">MITTYILCFFTGYLGVLMGLRLALDRIAVARHLVNGLQRDRTRQVAAIREAARGCRTAKRKAADSDLLVGRLTAEAAKLEEKLKSIRKSDNRLVVLDERRLPEDHRWIVVISGGGGALPEATGEEGNENWSGNLRFLVWATTMERAVKKAATRFPPSRGFKIEVATAPNGTPPGGAPSQPTAA</sequence>
<protein>
    <submittedName>
        <fullName evidence="2">Uncharacterized protein</fullName>
    </submittedName>
</protein>
<dbReference type="RefSeq" id="WP_201080095.1">
    <property type="nucleotide sequence ID" value="NZ_CP067420.1"/>
</dbReference>
<keyword evidence="3" id="KW-1185">Reference proteome</keyword>
<name>A0ABX7BFE9_9PROT</name>
<gene>
    <name evidence="2" type="ORF">IGS68_11605</name>
</gene>
<evidence type="ECO:0000313" key="2">
    <source>
        <dbReference type="EMBL" id="QQP91801.1"/>
    </source>
</evidence>